<proteinExistence type="predicted"/>
<keyword evidence="10" id="KW-1185">Reference proteome</keyword>
<evidence type="ECO:0000313" key="10">
    <source>
        <dbReference type="Proteomes" id="UP000559626"/>
    </source>
</evidence>
<reference evidence="9 10" key="1">
    <citation type="submission" date="2020-04" db="EMBL/GenBank/DDBJ databases">
        <title>Hymenobacter polaris sp. nov., isolated from Arctic soil.</title>
        <authorList>
            <person name="Dahal R.H."/>
        </authorList>
    </citation>
    <scope>NUCLEOTIDE SEQUENCE [LARGE SCALE GENOMIC DNA]</scope>
    <source>
        <strain evidence="9 10">RP-2-7</strain>
    </source>
</reference>
<keyword evidence="5" id="KW-0574">Periplasm</keyword>
<comment type="pathway">
    <text evidence="2">Glycan biosynthesis; alginate biosynthesis.</text>
</comment>
<keyword evidence="6" id="KW-0016">Alginate biosynthesis</keyword>
<protein>
    <recommendedName>
        <fullName evidence="8">AlgX/AlgJ SGNH hydrolase-like domain-containing protein</fullName>
    </recommendedName>
</protein>
<dbReference type="AlphaFoldDB" id="A0A7Y0FNJ4"/>
<sequence length="418" mass="47121">MPALEARQHWLADAGLNGAYIATARPELSWDAVRAGTYQPALEQYVSEQLGFRGFLIRLRNQLAFTLFQSARSTDIVVGHHQVLFQPGPVAAYGGGSLLPAAQVRWRVQRLRAVQRELARRGVQLLLVLAPNKARFQPEDLPIHLVPSPGTVTNYNLFRAALQADSVAMLDFIPVFAKWRKTQPYPLFPRTGTHWSGFGATLAADTLLRQLAQLGSVQFPAVRTLGAPRVVHTLDSLRATDNDIGGPLNLLWPVQPAPLAYRQLAFEAPGPGQTRPSALFVGDSFIWGLMLFSPYLQREFADDTRIWYYFNSVHQPDSVYHDTGQKVADLDLRQQLESRRFIVLLLTEHNLTEREFGFTDRVYRLYHPFTAADRAAIEQRAQAIISQLPWEEQSKDMGGVAQRARQQAQDEYEQQMGH</sequence>
<organism evidence="9 10">
    <name type="scientific">Hymenobacter polaris</name>
    <dbReference type="NCBI Taxonomy" id="2682546"/>
    <lineage>
        <taxon>Bacteria</taxon>
        <taxon>Pseudomonadati</taxon>
        <taxon>Bacteroidota</taxon>
        <taxon>Cytophagia</taxon>
        <taxon>Cytophagales</taxon>
        <taxon>Hymenobacteraceae</taxon>
        <taxon>Hymenobacter</taxon>
    </lineage>
</organism>
<dbReference type="UniPathway" id="UPA00286"/>
<dbReference type="GO" id="GO:0042121">
    <property type="term" value="P:alginic acid biosynthetic process"/>
    <property type="evidence" value="ECO:0007669"/>
    <property type="project" value="UniProtKB-UniPathway"/>
</dbReference>
<feature type="region of interest" description="Disordered" evidence="7">
    <location>
        <begin position="394"/>
        <end position="418"/>
    </location>
</feature>
<comment type="subcellular location">
    <subcellularLocation>
        <location evidence="1">Periplasm</location>
    </subcellularLocation>
</comment>
<dbReference type="GO" id="GO:0042597">
    <property type="term" value="C:periplasmic space"/>
    <property type="evidence" value="ECO:0007669"/>
    <property type="project" value="UniProtKB-SubCell"/>
</dbReference>
<accession>A0A7Y0FNJ4</accession>
<evidence type="ECO:0000256" key="4">
    <source>
        <dbReference type="ARBA" id="ARBA00022729"/>
    </source>
</evidence>
<keyword evidence="4" id="KW-0732">Signal</keyword>
<dbReference type="RefSeq" id="WP_169532713.1">
    <property type="nucleotide sequence ID" value="NZ_JABBGH010000003.1"/>
</dbReference>
<dbReference type="Pfam" id="PF16822">
    <property type="entry name" value="ALGX"/>
    <property type="match status" value="1"/>
</dbReference>
<evidence type="ECO:0000256" key="5">
    <source>
        <dbReference type="ARBA" id="ARBA00022764"/>
    </source>
</evidence>
<gene>
    <name evidence="9" type="ORF">HHL22_17560</name>
</gene>
<evidence type="ECO:0000256" key="6">
    <source>
        <dbReference type="ARBA" id="ARBA00022841"/>
    </source>
</evidence>
<keyword evidence="3" id="KW-0808">Transferase</keyword>
<comment type="caution">
    <text evidence="9">The sequence shown here is derived from an EMBL/GenBank/DDBJ whole genome shotgun (WGS) entry which is preliminary data.</text>
</comment>
<dbReference type="GO" id="GO:0016740">
    <property type="term" value="F:transferase activity"/>
    <property type="evidence" value="ECO:0007669"/>
    <property type="project" value="UniProtKB-KW"/>
</dbReference>
<evidence type="ECO:0000256" key="3">
    <source>
        <dbReference type="ARBA" id="ARBA00022679"/>
    </source>
</evidence>
<dbReference type="InterPro" id="IPR031811">
    <property type="entry name" value="ALGX/ALGJ_SGNH-like"/>
</dbReference>
<evidence type="ECO:0000256" key="1">
    <source>
        <dbReference type="ARBA" id="ARBA00004418"/>
    </source>
</evidence>
<evidence type="ECO:0000256" key="2">
    <source>
        <dbReference type="ARBA" id="ARBA00005182"/>
    </source>
</evidence>
<feature type="domain" description="AlgX/AlgJ SGNH hydrolase-like" evidence="8">
    <location>
        <begin position="101"/>
        <end position="300"/>
    </location>
</feature>
<evidence type="ECO:0000259" key="8">
    <source>
        <dbReference type="Pfam" id="PF16822"/>
    </source>
</evidence>
<dbReference type="EMBL" id="JABBGH010000003">
    <property type="protein sequence ID" value="NML67017.1"/>
    <property type="molecule type" value="Genomic_DNA"/>
</dbReference>
<evidence type="ECO:0000313" key="9">
    <source>
        <dbReference type="EMBL" id="NML67017.1"/>
    </source>
</evidence>
<name>A0A7Y0FNJ4_9BACT</name>
<evidence type="ECO:0000256" key="7">
    <source>
        <dbReference type="SAM" id="MobiDB-lite"/>
    </source>
</evidence>
<dbReference type="Proteomes" id="UP000559626">
    <property type="component" value="Unassembled WGS sequence"/>
</dbReference>